<dbReference type="EMBL" id="JAJAGO010000015">
    <property type="protein sequence ID" value="MCT2593640.1"/>
    <property type="molecule type" value="Genomic_DNA"/>
</dbReference>
<dbReference type="InterPro" id="IPR051024">
    <property type="entry name" value="GlcNAc_Chitin_IntDeg"/>
</dbReference>
<keyword evidence="6" id="KW-0503">Monooxygenase</keyword>
<dbReference type="SUPFAM" id="SSF81296">
    <property type="entry name" value="E set domains"/>
    <property type="match status" value="1"/>
</dbReference>
<dbReference type="Gene3D" id="2.70.50.50">
    <property type="entry name" value="chitin-binding protein cbp21"/>
    <property type="match status" value="1"/>
</dbReference>
<dbReference type="InterPro" id="IPR014756">
    <property type="entry name" value="Ig_E-set"/>
</dbReference>
<proteinExistence type="predicted"/>
<feature type="transmembrane region" description="Helical" evidence="3">
    <location>
        <begin position="278"/>
        <end position="295"/>
    </location>
</feature>
<feature type="chain" id="PRO_5047450992" evidence="4">
    <location>
        <begin position="31"/>
        <end position="300"/>
    </location>
</feature>
<keyword evidence="1 4" id="KW-0732">Signal</keyword>
<accession>A0ABT2K0F3</accession>
<keyword evidence="7" id="KW-1185">Reference proteome</keyword>
<keyword evidence="6" id="KW-0560">Oxidoreductase</keyword>
<dbReference type="Pfam" id="PF03067">
    <property type="entry name" value="LPMO_10"/>
    <property type="match status" value="1"/>
</dbReference>
<keyword evidence="3" id="KW-0812">Transmembrane</keyword>
<dbReference type="PANTHER" id="PTHR34823:SF1">
    <property type="entry name" value="CHITIN-BINDING TYPE-4 DOMAIN-CONTAINING PROTEIN"/>
    <property type="match status" value="1"/>
</dbReference>
<evidence type="ECO:0000256" key="2">
    <source>
        <dbReference type="SAM" id="MobiDB-lite"/>
    </source>
</evidence>
<name>A0ABT2K0F3_9ACTN</name>
<evidence type="ECO:0000256" key="3">
    <source>
        <dbReference type="SAM" id="Phobius"/>
    </source>
</evidence>
<sequence length="300" mass="31764">MSARRKAASLGALGAVSALLVSIAPGQASAHGTMFNPVSRVGACYAEGPENPKSQVCKDLVAQTGTQPLYDWNEVNIANAAGRHQQIIPDGKLCSANREKYKALDWARTDWPATNVSSGAIDFKYRVTAAHPGTMTVYITKDSYDPTKPLKWSDLESTPVAKTNVAKTASSGYYNFSGTLPDRSGRHLLYKIWQRNDSTEAFYSCSDVVFGQGGQNAAAPKAPTEKQVDAGESKSTVSHHGHGGDVPGEADAIRDKTLAQSADKAAVSTGGDSALQQGLFGVTAVGVTAACFLLLRRRKA</sequence>
<evidence type="ECO:0000313" key="6">
    <source>
        <dbReference type="EMBL" id="MCT2593640.1"/>
    </source>
</evidence>
<gene>
    <name evidence="6" type="ORF">LHJ74_27675</name>
</gene>
<keyword evidence="3" id="KW-0472">Membrane</keyword>
<dbReference type="PANTHER" id="PTHR34823">
    <property type="entry name" value="GLCNAC-BINDING PROTEIN A"/>
    <property type="match status" value="1"/>
</dbReference>
<protein>
    <submittedName>
        <fullName evidence="6">Lytic polysaccharide monooxygenase</fullName>
    </submittedName>
</protein>
<evidence type="ECO:0000256" key="1">
    <source>
        <dbReference type="ARBA" id="ARBA00022729"/>
    </source>
</evidence>
<dbReference type="GO" id="GO:0004497">
    <property type="term" value="F:monooxygenase activity"/>
    <property type="evidence" value="ECO:0007669"/>
    <property type="project" value="UniProtKB-KW"/>
</dbReference>
<organism evidence="6 7">
    <name type="scientific">Streptomyces gossypii</name>
    <dbReference type="NCBI Taxonomy" id="2883101"/>
    <lineage>
        <taxon>Bacteria</taxon>
        <taxon>Bacillati</taxon>
        <taxon>Actinomycetota</taxon>
        <taxon>Actinomycetes</taxon>
        <taxon>Kitasatosporales</taxon>
        <taxon>Streptomycetaceae</taxon>
        <taxon>Streptomyces</taxon>
    </lineage>
</organism>
<comment type="caution">
    <text evidence="6">The sequence shown here is derived from an EMBL/GenBank/DDBJ whole genome shotgun (WGS) entry which is preliminary data.</text>
</comment>
<feature type="domain" description="Chitin-binding type-4" evidence="5">
    <location>
        <begin position="31"/>
        <end position="208"/>
    </location>
</feature>
<dbReference type="Proteomes" id="UP001156389">
    <property type="component" value="Unassembled WGS sequence"/>
</dbReference>
<dbReference type="RefSeq" id="WP_260221020.1">
    <property type="nucleotide sequence ID" value="NZ_JAJAGO010000015.1"/>
</dbReference>
<dbReference type="CDD" id="cd21177">
    <property type="entry name" value="LPMO_AA10"/>
    <property type="match status" value="1"/>
</dbReference>
<dbReference type="InterPro" id="IPR004302">
    <property type="entry name" value="Cellulose/chitin-bd_N"/>
</dbReference>
<evidence type="ECO:0000256" key="4">
    <source>
        <dbReference type="SAM" id="SignalP"/>
    </source>
</evidence>
<keyword evidence="3" id="KW-1133">Transmembrane helix</keyword>
<reference evidence="6 7" key="1">
    <citation type="submission" date="2021-10" db="EMBL/GenBank/DDBJ databases">
        <title>Streptomyces gossypii sp. nov., isolated from soil collected from cotton field.</title>
        <authorList>
            <person name="Ge X."/>
            <person name="Chen X."/>
            <person name="Liu W."/>
        </authorList>
    </citation>
    <scope>NUCLEOTIDE SEQUENCE [LARGE SCALE GENOMIC DNA]</scope>
    <source>
        <strain evidence="6 7">N2-109</strain>
    </source>
</reference>
<feature type="region of interest" description="Disordered" evidence="2">
    <location>
        <begin position="214"/>
        <end position="250"/>
    </location>
</feature>
<evidence type="ECO:0000259" key="5">
    <source>
        <dbReference type="Pfam" id="PF03067"/>
    </source>
</evidence>
<feature type="signal peptide" evidence="4">
    <location>
        <begin position="1"/>
        <end position="30"/>
    </location>
</feature>
<evidence type="ECO:0000313" key="7">
    <source>
        <dbReference type="Proteomes" id="UP001156389"/>
    </source>
</evidence>
<feature type="compositionally biased region" description="Basic and acidic residues" evidence="2">
    <location>
        <begin position="223"/>
        <end position="232"/>
    </location>
</feature>